<reference evidence="4 5" key="1">
    <citation type="submission" date="2018-07" db="EMBL/GenBank/DDBJ databases">
        <title>Genomic Encyclopedia of Type Strains, Phase IV (KMG-IV): sequencing the most valuable type-strain genomes for metagenomic binning, comparative biology and taxonomic classification.</title>
        <authorList>
            <person name="Goeker M."/>
        </authorList>
    </citation>
    <scope>NUCLEOTIDE SEQUENCE [LARGE SCALE GENOMIC DNA]</scope>
    <source>
        <strain evidence="4 5">DSM 25281</strain>
    </source>
</reference>
<dbReference type="InterPro" id="IPR020904">
    <property type="entry name" value="Sc_DH/Rdtase_CS"/>
</dbReference>
<sequence length="230" mass="24988">MKKIVITGAGTGLGKELALQYADNDVELHLVGRSLQTLEETAAEAEKSGAKVYVHAADITVVSEVKHIAAEIEEDGPVDILVNNAGIGMFGPFMESTADQMEAMFRTNSFGPIYLAKAFIPGFLQNNRGTIINIISTAGLRGKKNESLYVASKFALRGFTESLQQEYADTGLRIVAAYMGGMNTPFWDETDHIKDKSRLRTPKEVAEIIVKESAEKTEIVIESKNKSGSA</sequence>
<evidence type="ECO:0000313" key="5">
    <source>
        <dbReference type="Proteomes" id="UP000255326"/>
    </source>
</evidence>
<dbReference type="Pfam" id="PF00106">
    <property type="entry name" value="adh_short"/>
    <property type="match status" value="1"/>
</dbReference>
<evidence type="ECO:0000256" key="1">
    <source>
        <dbReference type="ARBA" id="ARBA00006484"/>
    </source>
</evidence>
<keyword evidence="2" id="KW-0560">Oxidoreductase</keyword>
<protein>
    <submittedName>
        <fullName evidence="4">Short-subunit dehydrogenase</fullName>
    </submittedName>
</protein>
<dbReference type="GO" id="GO:0016020">
    <property type="term" value="C:membrane"/>
    <property type="evidence" value="ECO:0007669"/>
    <property type="project" value="TreeGrafter"/>
</dbReference>
<dbReference type="PANTHER" id="PTHR44196:SF1">
    <property type="entry name" value="DEHYDROGENASE_REDUCTASE SDR FAMILY MEMBER 7B"/>
    <property type="match status" value="1"/>
</dbReference>
<keyword evidence="5" id="KW-1185">Reference proteome</keyword>
<dbReference type="InterPro" id="IPR002347">
    <property type="entry name" value="SDR_fam"/>
</dbReference>
<name>A0A370FZU7_9BACI</name>
<dbReference type="PRINTS" id="PR00081">
    <property type="entry name" value="GDHRDH"/>
</dbReference>
<comment type="caution">
    <text evidence="4">The sequence shown here is derived from an EMBL/GenBank/DDBJ whole genome shotgun (WGS) entry which is preliminary data.</text>
</comment>
<dbReference type="Gene3D" id="3.40.50.720">
    <property type="entry name" value="NAD(P)-binding Rossmann-like Domain"/>
    <property type="match status" value="1"/>
</dbReference>
<dbReference type="CDD" id="cd05233">
    <property type="entry name" value="SDR_c"/>
    <property type="match status" value="1"/>
</dbReference>
<dbReference type="EMBL" id="QQAY01000023">
    <property type="protein sequence ID" value="RDI37161.1"/>
    <property type="molecule type" value="Genomic_DNA"/>
</dbReference>
<dbReference type="GO" id="GO:0016491">
    <property type="term" value="F:oxidoreductase activity"/>
    <property type="evidence" value="ECO:0007669"/>
    <property type="project" value="UniProtKB-KW"/>
</dbReference>
<evidence type="ECO:0000313" key="4">
    <source>
        <dbReference type="EMBL" id="RDI37161.1"/>
    </source>
</evidence>
<dbReference type="PROSITE" id="PS00061">
    <property type="entry name" value="ADH_SHORT"/>
    <property type="match status" value="1"/>
</dbReference>
<evidence type="ECO:0000256" key="3">
    <source>
        <dbReference type="RuleBase" id="RU000363"/>
    </source>
</evidence>
<evidence type="ECO:0000256" key="2">
    <source>
        <dbReference type="ARBA" id="ARBA00023002"/>
    </source>
</evidence>
<dbReference type="InterPro" id="IPR036291">
    <property type="entry name" value="NAD(P)-bd_dom_sf"/>
</dbReference>
<dbReference type="PRINTS" id="PR00080">
    <property type="entry name" value="SDRFAMILY"/>
</dbReference>
<proteinExistence type="inferred from homology"/>
<dbReference type="OrthoDB" id="9775296at2"/>
<dbReference type="PANTHER" id="PTHR44196">
    <property type="entry name" value="DEHYDROGENASE/REDUCTASE SDR FAMILY MEMBER 7B"/>
    <property type="match status" value="1"/>
</dbReference>
<accession>A0A370FZU7</accession>
<dbReference type="AlphaFoldDB" id="A0A370FZU7"/>
<organism evidence="4 5">
    <name type="scientific">Falsibacillus pallidus</name>
    <dbReference type="NCBI Taxonomy" id="493781"/>
    <lineage>
        <taxon>Bacteria</taxon>
        <taxon>Bacillati</taxon>
        <taxon>Bacillota</taxon>
        <taxon>Bacilli</taxon>
        <taxon>Bacillales</taxon>
        <taxon>Bacillaceae</taxon>
        <taxon>Falsibacillus</taxon>
    </lineage>
</organism>
<dbReference type="Proteomes" id="UP000255326">
    <property type="component" value="Unassembled WGS sequence"/>
</dbReference>
<dbReference type="SUPFAM" id="SSF51735">
    <property type="entry name" value="NAD(P)-binding Rossmann-fold domains"/>
    <property type="match status" value="1"/>
</dbReference>
<dbReference type="RefSeq" id="WP_114747210.1">
    <property type="nucleotide sequence ID" value="NZ_QQAY01000023.1"/>
</dbReference>
<gene>
    <name evidence="4" type="ORF">DFR59_1234</name>
</gene>
<comment type="similarity">
    <text evidence="1 3">Belongs to the short-chain dehydrogenases/reductases (SDR) family.</text>
</comment>